<feature type="compositionally biased region" description="Basic and acidic residues" evidence="7">
    <location>
        <begin position="97"/>
        <end position="114"/>
    </location>
</feature>
<evidence type="ECO:0000256" key="6">
    <source>
        <dbReference type="ARBA" id="ARBA00038076"/>
    </source>
</evidence>
<keyword evidence="5 8" id="KW-0472">Membrane</keyword>
<name>A0A1G9DEG3_9ACTN</name>
<dbReference type="Pfam" id="PF02687">
    <property type="entry name" value="FtsX"/>
    <property type="match status" value="1"/>
</dbReference>
<proteinExistence type="inferred from homology"/>
<comment type="subcellular location">
    <subcellularLocation>
        <location evidence="1">Cell membrane</location>
        <topology evidence="1">Multi-pass membrane protein</topology>
    </subcellularLocation>
</comment>
<comment type="similarity">
    <text evidence="6">Belongs to the ABC-4 integral membrane protein family.</text>
</comment>
<keyword evidence="3 8" id="KW-0812">Transmembrane</keyword>
<organism evidence="11 12">
    <name type="scientific">Streptomyces indicus</name>
    <dbReference type="NCBI Taxonomy" id="417292"/>
    <lineage>
        <taxon>Bacteria</taxon>
        <taxon>Bacillati</taxon>
        <taxon>Actinomycetota</taxon>
        <taxon>Actinomycetes</taxon>
        <taxon>Kitasatosporales</taxon>
        <taxon>Streptomycetaceae</taxon>
        <taxon>Streptomyces</taxon>
    </lineage>
</organism>
<feature type="region of interest" description="Disordered" evidence="7">
    <location>
        <begin position="95"/>
        <end position="114"/>
    </location>
</feature>
<gene>
    <name evidence="11" type="ORF">SAMN05421806_109181</name>
</gene>
<accession>A0A1G9DEG3</accession>
<feature type="transmembrane region" description="Helical" evidence="8">
    <location>
        <begin position="384"/>
        <end position="404"/>
    </location>
</feature>
<dbReference type="PANTHER" id="PTHR30572">
    <property type="entry name" value="MEMBRANE COMPONENT OF TRANSPORTER-RELATED"/>
    <property type="match status" value="1"/>
</dbReference>
<protein>
    <submittedName>
        <fullName evidence="11">Putative ABC transport system permease protein</fullName>
    </submittedName>
</protein>
<sequence>MNFVKRAGLSLVARKGKTALLLGIFLVVCVLLLGGFLLEGATARQEAEAQRRIGVDVTVRADRLTAERAGRLAKVPGVQRYNPLLRGVPRLQGGKLVRSDAPRPPDSRPERDGPRLIGLRDSELLLDFATGRSTLVEGRPLTPQDAGHDRVLIGAQLAELNGLAAGDLITLASPDGKHRRAYEVVGVHRDGRAPVPDGWLEPSELPANQIYAPLGALADLGLGSPDGRLDEAVFRLGSPEQAEQLHAAAQRLLGDADFRFDVNDKAYRDQVQPLRRVGAFAGTLVWLIAGAGTVVLGLIVALTIRERRDELGMLLSLGERKWKLIGQHTVEVAAVALPALALAALAGAACAGTVSELLPGHTASAGALLPAPELRLTAADLGRVAGLGVGIALVSTVLPGIGILRLHPRSILAATD</sequence>
<evidence type="ECO:0000259" key="9">
    <source>
        <dbReference type="Pfam" id="PF02687"/>
    </source>
</evidence>
<evidence type="ECO:0000313" key="11">
    <source>
        <dbReference type="EMBL" id="SDK62255.1"/>
    </source>
</evidence>
<evidence type="ECO:0000256" key="7">
    <source>
        <dbReference type="SAM" id="MobiDB-lite"/>
    </source>
</evidence>
<dbReference type="InterPro" id="IPR050250">
    <property type="entry name" value="Macrolide_Exporter_MacB"/>
</dbReference>
<evidence type="ECO:0000256" key="3">
    <source>
        <dbReference type="ARBA" id="ARBA00022692"/>
    </source>
</evidence>
<dbReference type="PANTHER" id="PTHR30572:SF9">
    <property type="entry name" value="ABC TRANSPORTER PERMEASE PROTEIN"/>
    <property type="match status" value="1"/>
</dbReference>
<dbReference type="Pfam" id="PF12704">
    <property type="entry name" value="MacB_PCD"/>
    <property type="match status" value="1"/>
</dbReference>
<dbReference type="STRING" id="417292.SAMN05421806_109181"/>
<feature type="domain" description="MacB-like periplasmic core" evidence="10">
    <location>
        <begin position="19"/>
        <end position="251"/>
    </location>
</feature>
<dbReference type="RefSeq" id="WP_093613059.1">
    <property type="nucleotide sequence ID" value="NZ_FNFF01000009.1"/>
</dbReference>
<dbReference type="InterPro" id="IPR025857">
    <property type="entry name" value="MacB_PCD"/>
</dbReference>
<evidence type="ECO:0000313" key="12">
    <source>
        <dbReference type="Proteomes" id="UP000199155"/>
    </source>
</evidence>
<dbReference type="AlphaFoldDB" id="A0A1G9DEG3"/>
<feature type="domain" description="ABC3 transporter permease C-terminal" evidence="9">
    <location>
        <begin position="284"/>
        <end position="408"/>
    </location>
</feature>
<keyword evidence="12" id="KW-1185">Reference proteome</keyword>
<reference evidence="11 12" key="1">
    <citation type="submission" date="2016-10" db="EMBL/GenBank/DDBJ databases">
        <authorList>
            <person name="de Groot N.N."/>
        </authorList>
    </citation>
    <scope>NUCLEOTIDE SEQUENCE [LARGE SCALE GENOMIC DNA]</scope>
    <source>
        <strain evidence="11 12">CGMCC 4.5727</strain>
    </source>
</reference>
<dbReference type="EMBL" id="FNFF01000009">
    <property type="protein sequence ID" value="SDK62255.1"/>
    <property type="molecule type" value="Genomic_DNA"/>
</dbReference>
<dbReference type="Proteomes" id="UP000199155">
    <property type="component" value="Unassembled WGS sequence"/>
</dbReference>
<dbReference type="GO" id="GO:0022857">
    <property type="term" value="F:transmembrane transporter activity"/>
    <property type="evidence" value="ECO:0007669"/>
    <property type="project" value="TreeGrafter"/>
</dbReference>
<evidence type="ECO:0000256" key="1">
    <source>
        <dbReference type="ARBA" id="ARBA00004651"/>
    </source>
</evidence>
<keyword evidence="4 8" id="KW-1133">Transmembrane helix</keyword>
<evidence type="ECO:0000256" key="5">
    <source>
        <dbReference type="ARBA" id="ARBA00023136"/>
    </source>
</evidence>
<evidence type="ECO:0000256" key="8">
    <source>
        <dbReference type="SAM" id="Phobius"/>
    </source>
</evidence>
<evidence type="ECO:0000256" key="4">
    <source>
        <dbReference type="ARBA" id="ARBA00022989"/>
    </source>
</evidence>
<feature type="transmembrane region" description="Helical" evidence="8">
    <location>
        <begin position="284"/>
        <end position="304"/>
    </location>
</feature>
<dbReference type="GO" id="GO:0005886">
    <property type="term" value="C:plasma membrane"/>
    <property type="evidence" value="ECO:0007669"/>
    <property type="project" value="UniProtKB-SubCell"/>
</dbReference>
<dbReference type="OrthoDB" id="9812886at2"/>
<dbReference type="InterPro" id="IPR003838">
    <property type="entry name" value="ABC3_permease_C"/>
</dbReference>
<feature type="transmembrane region" description="Helical" evidence="8">
    <location>
        <begin position="330"/>
        <end position="354"/>
    </location>
</feature>
<evidence type="ECO:0000259" key="10">
    <source>
        <dbReference type="Pfam" id="PF12704"/>
    </source>
</evidence>
<keyword evidence="2" id="KW-1003">Cell membrane</keyword>
<evidence type="ECO:0000256" key="2">
    <source>
        <dbReference type="ARBA" id="ARBA00022475"/>
    </source>
</evidence>